<gene>
    <name evidence="2" type="ORF">B0H17DRAFT_1200204</name>
</gene>
<feature type="region of interest" description="Disordered" evidence="1">
    <location>
        <begin position="154"/>
        <end position="197"/>
    </location>
</feature>
<accession>A0AAD7GFT4</accession>
<organism evidence="2 3">
    <name type="scientific">Mycena rosella</name>
    <name type="common">Pink bonnet</name>
    <name type="synonym">Agaricus rosellus</name>
    <dbReference type="NCBI Taxonomy" id="1033263"/>
    <lineage>
        <taxon>Eukaryota</taxon>
        <taxon>Fungi</taxon>
        <taxon>Dikarya</taxon>
        <taxon>Basidiomycota</taxon>
        <taxon>Agaricomycotina</taxon>
        <taxon>Agaricomycetes</taxon>
        <taxon>Agaricomycetidae</taxon>
        <taxon>Agaricales</taxon>
        <taxon>Marasmiineae</taxon>
        <taxon>Mycenaceae</taxon>
        <taxon>Mycena</taxon>
    </lineage>
</organism>
<dbReference type="Proteomes" id="UP001221757">
    <property type="component" value="Unassembled WGS sequence"/>
</dbReference>
<evidence type="ECO:0000256" key="1">
    <source>
        <dbReference type="SAM" id="MobiDB-lite"/>
    </source>
</evidence>
<feature type="compositionally biased region" description="Low complexity" evidence="1">
    <location>
        <begin position="187"/>
        <end position="197"/>
    </location>
</feature>
<sequence length="197" mass="20635">MRGAQEAPYTGLLDCEWFTAFAMLLSILALADLAGAGAGAVGSSAASSPASTSTYSGGRRDGRFGLGSRDSGMKGRERPRMSLARGSSSWGRARLSSPPEAAGPPAAGGDLSDDDMPGRKDVSSDSDPENIYSEEGRCALKAKYLTHRDDLPELNALSDSDSEDNMAIHEALAKALTTNDHPRSRRSSTGSRSSGRH</sequence>
<evidence type="ECO:0000313" key="2">
    <source>
        <dbReference type="EMBL" id="KAJ7692875.1"/>
    </source>
</evidence>
<name>A0AAD7GFT4_MYCRO</name>
<protein>
    <submittedName>
        <fullName evidence="2">Uncharacterized protein</fullName>
    </submittedName>
</protein>
<dbReference type="AlphaFoldDB" id="A0AAD7GFT4"/>
<feature type="compositionally biased region" description="Low complexity" evidence="1">
    <location>
        <begin position="96"/>
        <end position="110"/>
    </location>
</feature>
<feature type="compositionally biased region" description="Low complexity" evidence="1">
    <location>
        <begin position="40"/>
        <end position="57"/>
    </location>
</feature>
<proteinExistence type="predicted"/>
<reference evidence="2" key="1">
    <citation type="submission" date="2023-03" db="EMBL/GenBank/DDBJ databases">
        <title>Massive genome expansion in bonnet fungi (Mycena s.s.) driven by repeated elements and novel gene families across ecological guilds.</title>
        <authorList>
            <consortium name="Lawrence Berkeley National Laboratory"/>
            <person name="Harder C.B."/>
            <person name="Miyauchi S."/>
            <person name="Viragh M."/>
            <person name="Kuo A."/>
            <person name="Thoen E."/>
            <person name="Andreopoulos B."/>
            <person name="Lu D."/>
            <person name="Skrede I."/>
            <person name="Drula E."/>
            <person name="Henrissat B."/>
            <person name="Morin E."/>
            <person name="Kohler A."/>
            <person name="Barry K."/>
            <person name="LaButti K."/>
            <person name="Morin E."/>
            <person name="Salamov A."/>
            <person name="Lipzen A."/>
            <person name="Mereny Z."/>
            <person name="Hegedus B."/>
            <person name="Baldrian P."/>
            <person name="Stursova M."/>
            <person name="Weitz H."/>
            <person name="Taylor A."/>
            <person name="Grigoriev I.V."/>
            <person name="Nagy L.G."/>
            <person name="Martin F."/>
            <person name="Kauserud H."/>
        </authorList>
    </citation>
    <scope>NUCLEOTIDE SEQUENCE</scope>
    <source>
        <strain evidence="2">CBHHK067</strain>
    </source>
</reference>
<keyword evidence="3" id="KW-1185">Reference proteome</keyword>
<feature type="compositionally biased region" description="Basic and acidic residues" evidence="1">
    <location>
        <begin position="71"/>
        <end position="80"/>
    </location>
</feature>
<comment type="caution">
    <text evidence="2">The sequence shown here is derived from an EMBL/GenBank/DDBJ whole genome shotgun (WGS) entry which is preliminary data.</text>
</comment>
<evidence type="ECO:0000313" key="3">
    <source>
        <dbReference type="Proteomes" id="UP001221757"/>
    </source>
</evidence>
<feature type="region of interest" description="Disordered" evidence="1">
    <location>
        <begin position="40"/>
        <end position="135"/>
    </location>
</feature>
<dbReference type="EMBL" id="JARKIE010000049">
    <property type="protein sequence ID" value="KAJ7692875.1"/>
    <property type="molecule type" value="Genomic_DNA"/>
</dbReference>